<evidence type="ECO:0000313" key="7">
    <source>
        <dbReference type="Proteomes" id="UP000238825"/>
    </source>
</evidence>
<dbReference type="InterPro" id="IPR017871">
    <property type="entry name" value="ABC_transporter-like_CS"/>
</dbReference>
<sequence>MLNIQDISKSFGSLEVVYNLSFTVQEGEFVAIIGPSGSGKSTLFQLIGGITPVDRGAILLNGDNIQRKTGSIGYMPQQPCLLPWRTILENVMIVEELQRRPNKELAKAWLEKVGLASFENAYPHALSGGMQQRVSFLRAIVSGKPILCLDEPFSALDEFTRLEMQAWLLSIWEEHKKSILFVTHSIEEALFLADRIIVLTKRPATVKEEIIVPFARPRSEEIRHSTQFTQLKQQLFQYLKEEKDDAYVD</sequence>
<name>A0A2S0K108_LYSSH</name>
<evidence type="ECO:0000256" key="3">
    <source>
        <dbReference type="ARBA" id="ARBA00022840"/>
    </source>
</evidence>
<reference evidence="6 8" key="2">
    <citation type="submission" date="2018-06" db="EMBL/GenBank/DDBJ databases">
        <authorList>
            <consortium name="Pathogen Informatics"/>
            <person name="Doyle S."/>
        </authorList>
    </citation>
    <scope>NUCLEOTIDE SEQUENCE [LARGE SCALE GENOMIC DNA]</scope>
    <source>
        <strain evidence="6 8">NCTC10338</strain>
    </source>
</reference>
<dbReference type="EC" id="3.6.3.-" evidence="6"/>
<dbReference type="GeneID" id="48277017"/>
<keyword evidence="2" id="KW-0547">Nucleotide-binding</keyword>
<dbReference type="EMBL" id="CP019980">
    <property type="protein sequence ID" value="AVK97021.1"/>
    <property type="molecule type" value="Genomic_DNA"/>
</dbReference>
<dbReference type="Proteomes" id="UP000238825">
    <property type="component" value="Chromosome"/>
</dbReference>
<evidence type="ECO:0000313" key="5">
    <source>
        <dbReference type="EMBL" id="AVK97021.1"/>
    </source>
</evidence>
<dbReference type="InterPro" id="IPR003593">
    <property type="entry name" value="AAA+_ATPase"/>
</dbReference>
<reference evidence="5 7" key="1">
    <citation type="submission" date="2017-03" db="EMBL/GenBank/DDBJ databases">
        <title>The whole genome sequencing and assembly of Lysinibacillus sphaericus DSM 28T strain.</title>
        <authorList>
            <person name="Lee Y.-J."/>
            <person name="Yi H."/>
            <person name="Bahn Y.-S."/>
            <person name="Kim J.F."/>
            <person name="Lee D.-W."/>
        </authorList>
    </citation>
    <scope>NUCLEOTIDE SEQUENCE [LARGE SCALE GENOMIC DNA]</scope>
    <source>
        <strain evidence="5 7">DSM 28</strain>
    </source>
</reference>
<dbReference type="SUPFAM" id="SSF52540">
    <property type="entry name" value="P-loop containing nucleoside triphosphate hydrolases"/>
    <property type="match status" value="1"/>
</dbReference>
<dbReference type="InterPro" id="IPR003439">
    <property type="entry name" value="ABC_transporter-like_ATP-bd"/>
</dbReference>
<dbReference type="CDD" id="cd03293">
    <property type="entry name" value="ABC_NrtD_SsuB_transporters"/>
    <property type="match status" value="1"/>
</dbReference>
<evidence type="ECO:0000256" key="1">
    <source>
        <dbReference type="ARBA" id="ARBA00022448"/>
    </source>
</evidence>
<accession>A0A2S0K108</accession>
<dbReference type="EMBL" id="UFSZ01000001">
    <property type="protein sequence ID" value="SUV17125.1"/>
    <property type="molecule type" value="Genomic_DNA"/>
</dbReference>
<protein>
    <submittedName>
        <fullName evidence="5 6">ABC transporter</fullName>
        <ecNumber evidence="6">3.6.3.-</ecNumber>
    </submittedName>
</protein>
<dbReference type="Pfam" id="PF00005">
    <property type="entry name" value="ABC_tran"/>
    <property type="match status" value="1"/>
</dbReference>
<dbReference type="RefSeq" id="WP_024361779.1">
    <property type="nucleotide sequence ID" value="NZ_BJNS01000007.1"/>
</dbReference>
<dbReference type="InterPro" id="IPR050166">
    <property type="entry name" value="ABC_transporter_ATP-bind"/>
</dbReference>
<organism evidence="5 7">
    <name type="scientific">Lysinibacillus sphaericus</name>
    <name type="common">Bacillus sphaericus</name>
    <dbReference type="NCBI Taxonomy" id="1421"/>
    <lineage>
        <taxon>Bacteria</taxon>
        <taxon>Bacillati</taxon>
        <taxon>Bacillota</taxon>
        <taxon>Bacilli</taxon>
        <taxon>Bacillales</taxon>
        <taxon>Bacillaceae</taxon>
        <taxon>Lysinibacillus</taxon>
    </lineage>
</organism>
<dbReference type="Gene3D" id="3.40.50.300">
    <property type="entry name" value="P-loop containing nucleotide triphosphate hydrolases"/>
    <property type="match status" value="1"/>
</dbReference>
<dbReference type="Proteomes" id="UP000255295">
    <property type="component" value="Unassembled WGS sequence"/>
</dbReference>
<dbReference type="GO" id="GO:0016887">
    <property type="term" value="F:ATP hydrolysis activity"/>
    <property type="evidence" value="ECO:0007669"/>
    <property type="project" value="InterPro"/>
</dbReference>
<feature type="domain" description="ABC transporter" evidence="4">
    <location>
        <begin position="2"/>
        <end position="226"/>
    </location>
</feature>
<evidence type="ECO:0000313" key="6">
    <source>
        <dbReference type="EMBL" id="SUV17125.1"/>
    </source>
</evidence>
<gene>
    <name evidence="6" type="primary">cmpD</name>
    <name evidence="5" type="ORF">LS41612_12480</name>
    <name evidence="6" type="ORF">NCTC10338_02215</name>
</gene>
<proteinExistence type="predicted"/>
<dbReference type="SMART" id="SM00382">
    <property type="entry name" value="AAA"/>
    <property type="match status" value="1"/>
</dbReference>
<evidence type="ECO:0000313" key="8">
    <source>
        <dbReference type="Proteomes" id="UP000255295"/>
    </source>
</evidence>
<keyword evidence="6" id="KW-0378">Hydrolase</keyword>
<evidence type="ECO:0000259" key="4">
    <source>
        <dbReference type="PROSITE" id="PS50893"/>
    </source>
</evidence>
<evidence type="ECO:0000256" key="2">
    <source>
        <dbReference type="ARBA" id="ARBA00022741"/>
    </source>
</evidence>
<dbReference type="PANTHER" id="PTHR42788">
    <property type="entry name" value="TAURINE IMPORT ATP-BINDING PROTEIN-RELATED"/>
    <property type="match status" value="1"/>
</dbReference>
<dbReference type="PANTHER" id="PTHR42788:SF2">
    <property type="entry name" value="ABC TRANSPORTER ATP-BINDING PROTEIN"/>
    <property type="match status" value="1"/>
</dbReference>
<dbReference type="GO" id="GO:0005524">
    <property type="term" value="F:ATP binding"/>
    <property type="evidence" value="ECO:0007669"/>
    <property type="project" value="UniProtKB-KW"/>
</dbReference>
<keyword evidence="3 5" id="KW-0067">ATP-binding</keyword>
<dbReference type="InterPro" id="IPR027417">
    <property type="entry name" value="P-loop_NTPase"/>
</dbReference>
<dbReference type="AlphaFoldDB" id="A0A2S0K108"/>
<dbReference type="PROSITE" id="PS50893">
    <property type="entry name" value="ABC_TRANSPORTER_2"/>
    <property type="match status" value="1"/>
</dbReference>
<keyword evidence="1" id="KW-0813">Transport</keyword>
<dbReference type="PROSITE" id="PS00211">
    <property type="entry name" value="ABC_TRANSPORTER_1"/>
    <property type="match status" value="1"/>
</dbReference>